<evidence type="ECO:0000256" key="5">
    <source>
        <dbReference type="ARBA" id="ARBA00038894"/>
    </source>
</evidence>
<dbReference type="OrthoDB" id="9781019at2"/>
<name>A0A1T4SCL4_9HYPH</name>
<dbReference type="Gene3D" id="2.40.160.210">
    <property type="entry name" value="Acyl-CoA thioesterase, double hotdog domain"/>
    <property type="match status" value="1"/>
</dbReference>
<evidence type="ECO:0000313" key="11">
    <source>
        <dbReference type="EMBL" id="SKA25973.1"/>
    </source>
</evidence>
<evidence type="ECO:0000259" key="9">
    <source>
        <dbReference type="Pfam" id="PF02551"/>
    </source>
</evidence>
<evidence type="ECO:0000256" key="3">
    <source>
        <dbReference type="ARBA" id="ARBA00022801"/>
    </source>
</evidence>
<evidence type="ECO:0000256" key="6">
    <source>
        <dbReference type="ARBA" id="ARBA00050943"/>
    </source>
</evidence>
<comment type="subunit">
    <text evidence="2">Homotetramer.</text>
</comment>
<feature type="domain" description="Acyl-CoA thioesterase-like N-terminal HotDog" evidence="10">
    <location>
        <begin position="29"/>
        <end position="109"/>
    </location>
</feature>
<dbReference type="SUPFAM" id="SSF54637">
    <property type="entry name" value="Thioesterase/thiol ester dehydrase-isomerase"/>
    <property type="match status" value="2"/>
</dbReference>
<dbReference type="InterPro" id="IPR029069">
    <property type="entry name" value="HotDog_dom_sf"/>
</dbReference>
<dbReference type="PANTHER" id="PTHR11066:SF34">
    <property type="entry name" value="ACYL-COENZYME A THIOESTERASE 8"/>
    <property type="match status" value="1"/>
</dbReference>
<dbReference type="GO" id="GO:0009062">
    <property type="term" value="P:fatty acid catabolic process"/>
    <property type="evidence" value="ECO:0007669"/>
    <property type="project" value="TreeGrafter"/>
</dbReference>
<dbReference type="Pfam" id="PF02551">
    <property type="entry name" value="Acyl_CoA_thio"/>
    <property type="match status" value="1"/>
</dbReference>
<dbReference type="Pfam" id="PF13622">
    <property type="entry name" value="4HBT_3"/>
    <property type="match status" value="1"/>
</dbReference>
<reference evidence="11 12" key="1">
    <citation type="submission" date="2017-02" db="EMBL/GenBank/DDBJ databases">
        <authorList>
            <person name="Peterson S.W."/>
        </authorList>
    </citation>
    <scope>NUCLEOTIDE SEQUENCE [LARGE SCALE GENOMIC DNA]</scope>
    <source>
        <strain evidence="11 12">USBA 369</strain>
    </source>
</reference>
<protein>
    <recommendedName>
        <fullName evidence="7">Acyl-CoA thioesterase 2</fullName>
        <ecNumber evidence="5">3.1.2.20</ecNumber>
    </recommendedName>
    <alternativeName>
        <fullName evidence="8">Thioesterase II</fullName>
    </alternativeName>
</protein>
<evidence type="ECO:0000256" key="8">
    <source>
        <dbReference type="ARBA" id="ARBA00079653"/>
    </source>
</evidence>
<dbReference type="AlphaFoldDB" id="A0A1T4SCL4"/>
<comment type="similarity">
    <text evidence="1">Belongs to the C/M/P thioester hydrolase family.</text>
</comment>
<keyword evidence="12" id="KW-1185">Reference proteome</keyword>
<keyword evidence="3" id="KW-0378">Hydrolase</keyword>
<proteinExistence type="inferred from homology"/>
<dbReference type="CDD" id="cd03445">
    <property type="entry name" value="Thioesterase_II_repeat2"/>
    <property type="match status" value="1"/>
</dbReference>
<feature type="domain" description="Acyl-CoA thioesterase 2 C-terminal" evidence="9">
    <location>
        <begin position="172"/>
        <end position="281"/>
    </location>
</feature>
<dbReference type="EC" id="3.1.2.20" evidence="5"/>
<dbReference type="RefSeq" id="WP_078709140.1">
    <property type="nucleotide sequence ID" value="NZ_FUXL01000010.1"/>
</dbReference>
<organism evidence="11 12">
    <name type="scientific">Consotaella salsifontis</name>
    <dbReference type="NCBI Taxonomy" id="1365950"/>
    <lineage>
        <taxon>Bacteria</taxon>
        <taxon>Pseudomonadati</taxon>
        <taxon>Pseudomonadota</taxon>
        <taxon>Alphaproteobacteria</taxon>
        <taxon>Hyphomicrobiales</taxon>
        <taxon>Aurantimonadaceae</taxon>
        <taxon>Consotaella</taxon>
    </lineage>
</organism>
<dbReference type="GO" id="GO:0006637">
    <property type="term" value="P:acyl-CoA metabolic process"/>
    <property type="evidence" value="ECO:0007669"/>
    <property type="project" value="InterPro"/>
</dbReference>
<dbReference type="InterPro" id="IPR003703">
    <property type="entry name" value="Acyl_CoA_thio"/>
</dbReference>
<evidence type="ECO:0000313" key="12">
    <source>
        <dbReference type="Proteomes" id="UP000190135"/>
    </source>
</evidence>
<evidence type="ECO:0000256" key="4">
    <source>
        <dbReference type="ARBA" id="ARBA00023098"/>
    </source>
</evidence>
<evidence type="ECO:0000256" key="1">
    <source>
        <dbReference type="ARBA" id="ARBA00006538"/>
    </source>
</evidence>
<dbReference type="EMBL" id="FUXL01000010">
    <property type="protein sequence ID" value="SKA25973.1"/>
    <property type="molecule type" value="Genomic_DNA"/>
</dbReference>
<dbReference type="InterPro" id="IPR049449">
    <property type="entry name" value="TesB_ACOT8-like_N"/>
</dbReference>
<evidence type="ECO:0000256" key="2">
    <source>
        <dbReference type="ARBA" id="ARBA00011881"/>
    </source>
</evidence>
<dbReference type="Proteomes" id="UP000190135">
    <property type="component" value="Unassembled WGS sequence"/>
</dbReference>
<evidence type="ECO:0000256" key="7">
    <source>
        <dbReference type="ARBA" id="ARBA00071120"/>
    </source>
</evidence>
<dbReference type="CDD" id="cd03444">
    <property type="entry name" value="Thioesterase_II_repeat1"/>
    <property type="match status" value="1"/>
</dbReference>
<dbReference type="InterPro" id="IPR025652">
    <property type="entry name" value="TesB_C"/>
</dbReference>
<dbReference type="InterPro" id="IPR042171">
    <property type="entry name" value="Acyl-CoA_hotdog"/>
</dbReference>
<dbReference type="GO" id="GO:0047617">
    <property type="term" value="F:fatty acyl-CoA hydrolase activity"/>
    <property type="evidence" value="ECO:0007669"/>
    <property type="project" value="UniProtKB-EC"/>
</dbReference>
<dbReference type="STRING" id="1365950.SAMN05428963_11029"/>
<keyword evidence="4" id="KW-0443">Lipid metabolism</keyword>
<sequence length="290" mass="32882">MDQAVEKLLRTLDLEAIEEDLFRGISPDQSWQRVFGGQVIAQALVAAQRTMTPERPVHSLHCYFMWPGDPAVPIIYQVKRLRDGGSFSTRHVEAIQHGRIIFTLLASFQQVEEGLEHQIEMPDVPGPEALPPMSELSEAVLADAPEAIRRYWARPRPVEFRPVSLDQYQRWGKLPPIQHMWVRLIVPLEECRHLHAAILAFISDMTLLDTALFAHGLSVFDPRLQTASLDHAMWFHHPAMVDEWMLYTQDSPVSTGGRGLARGSLFTRDGKLVASMAQEGLIRPRRNQSA</sequence>
<gene>
    <name evidence="11" type="ORF">SAMN05428963_11029</name>
</gene>
<accession>A0A1T4SCL4</accession>
<dbReference type="PANTHER" id="PTHR11066">
    <property type="entry name" value="ACYL-COA THIOESTERASE"/>
    <property type="match status" value="1"/>
</dbReference>
<dbReference type="FunFam" id="2.40.160.210:FF:000001">
    <property type="entry name" value="Acyl-CoA thioesterase II"/>
    <property type="match status" value="1"/>
</dbReference>
<comment type="catalytic activity">
    <reaction evidence="6">
        <text>a fatty acyl-CoA + H2O = a fatty acid + CoA + H(+)</text>
        <dbReference type="Rhea" id="RHEA:16781"/>
        <dbReference type="ChEBI" id="CHEBI:15377"/>
        <dbReference type="ChEBI" id="CHEBI:15378"/>
        <dbReference type="ChEBI" id="CHEBI:28868"/>
        <dbReference type="ChEBI" id="CHEBI:57287"/>
        <dbReference type="ChEBI" id="CHEBI:77636"/>
        <dbReference type="EC" id="3.1.2.20"/>
    </reaction>
    <physiologicalReaction direction="left-to-right" evidence="6">
        <dbReference type="Rhea" id="RHEA:16782"/>
    </physiologicalReaction>
</comment>
<evidence type="ECO:0000259" key="10">
    <source>
        <dbReference type="Pfam" id="PF13622"/>
    </source>
</evidence>